<dbReference type="Gene3D" id="3.40.30.10">
    <property type="entry name" value="Glutaredoxin"/>
    <property type="match status" value="1"/>
</dbReference>
<keyword evidence="2" id="KW-0479">Metal-binding</keyword>
<keyword evidence="3" id="KW-0408">Iron</keyword>
<dbReference type="SUPFAM" id="SSF52833">
    <property type="entry name" value="Thioredoxin-like"/>
    <property type="match status" value="1"/>
</dbReference>
<evidence type="ECO:0000256" key="1">
    <source>
        <dbReference type="ARBA" id="ARBA00022714"/>
    </source>
</evidence>
<protein>
    <submittedName>
        <fullName evidence="6">Uncharacterized protein</fullName>
    </submittedName>
</protein>
<comment type="caution">
    <text evidence="6">The sequence shown here is derived from an EMBL/GenBank/DDBJ whole genome shotgun (WGS) entry which is preliminary data.</text>
</comment>
<dbReference type="GO" id="GO:0051537">
    <property type="term" value="F:2 iron, 2 sulfur cluster binding"/>
    <property type="evidence" value="ECO:0007669"/>
    <property type="project" value="UniProtKB-KW"/>
</dbReference>
<dbReference type="Pfam" id="PF01257">
    <property type="entry name" value="2Fe-2S_thioredx"/>
    <property type="match status" value="1"/>
</dbReference>
<evidence type="ECO:0000313" key="6">
    <source>
        <dbReference type="EMBL" id="GAH77439.1"/>
    </source>
</evidence>
<dbReference type="InterPro" id="IPR042128">
    <property type="entry name" value="NuoE_dom"/>
</dbReference>
<dbReference type="PANTHER" id="PTHR43342:SF1">
    <property type="entry name" value="BIFURCATING [FEFE] HYDROGENASE GAMMA SUBUNIT"/>
    <property type="match status" value="1"/>
</dbReference>
<dbReference type="GO" id="GO:0016491">
    <property type="term" value="F:oxidoreductase activity"/>
    <property type="evidence" value="ECO:0007669"/>
    <property type="project" value="InterPro"/>
</dbReference>
<accession>X1JGJ5</accession>
<gene>
    <name evidence="6" type="ORF">S03H2_64244</name>
</gene>
<dbReference type="AlphaFoldDB" id="X1JGJ5"/>
<evidence type="ECO:0000256" key="4">
    <source>
        <dbReference type="ARBA" id="ARBA00023014"/>
    </source>
</evidence>
<name>X1JGJ5_9ZZZZ</name>
<reference evidence="6" key="1">
    <citation type="journal article" date="2014" name="Front. Microbiol.">
        <title>High frequency of phylogenetically diverse reductive dehalogenase-homologous genes in deep subseafloor sedimentary metagenomes.</title>
        <authorList>
            <person name="Kawai M."/>
            <person name="Futagami T."/>
            <person name="Toyoda A."/>
            <person name="Takaki Y."/>
            <person name="Nishi S."/>
            <person name="Hori S."/>
            <person name="Arai W."/>
            <person name="Tsubouchi T."/>
            <person name="Morono Y."/>
            <person name="Uchiyama I."/>
            <person name="Ito T."/>
            <person name="Fujiyama A."/>
            <person name="Inagaki F."/>
            <person name="Takami H."/>
        </authorList>
    </citation>
    <scope>NUCLEOTIDE SEQUENCE</scope>
    <source>
        <strain evidence="6">Expedition CK06-06</strain>
    </source>
</reference>
<keyword evidence="4" id="KW-0411">Iron-sulfur</keyword>
<evidence type="ECO:0000256" key="3">
    <source>
        <dbReference type="ARBA" id="ARBA00023004"/>
    </source>
</evidence>
<feature type="non-terminal residue" evidence="6">
    <location>
        <position position="1"/>
    </location>
</feature>
<dbReference type="InterPro" id="IPR002023">
    <property type="entry name" value="NuoE-like"/>
</dbReference>
<dbReference type="InterPro" id="IPR028431">
    <property type="entry name" value="NADP_DH_HndA-like"/>
</dbReference>
<evidence type="ECO:0000256" key="5">
    <source>
        <dbReference type="ARBA" id="ARBA00034078"/>
    </source>
</evidence>
<keyword evidence="1" id="KW-0001">2Fe-2S</keyword>
<dbReference type="PANTHER" id="PTHR43342">
    <property type="entry name" value="NADH-QUINONE OXIDOREDUCTASE, E SUBUNIT"/>
    <property type="match status" value="1"/>
</dbReference>
<organism evidence="6">
    <name type="scientific">marine sediment metagenome</name>
    <dbReference type="NCBI Taxonomy" id="412755"/>
    <lineage>
        <taxon>unclassified sequences</taxon>
        <taxon>metagenomes</taxon>
        <taxon>ecological metagenomes</taxon>
    </lineage>
</organism>
<comment type="cofactor">
    <cofactor evidence="5">
        <name>[2Fe-2S] cluster</name>
        <dbReference type="ChEBI" id="CHEBI:190135"/>
    </cofactor>
</comment>
<proteinExistence type="predicted"/>
<evidence type="ECO:0000256" key="2">
    <source>
        <dbReference type="ARBA" id="ARBA00022723"/>
    </source>
</evidence>
<dbReference type="GO" id="GO:0046872">
    <property type="term" value="F:metal ion binding"/>
    <property type="evidence" value="ECO:0007669"/>
    <property type="project" value="UniProtKB-KW"/>
</dbReference>
<dbReference type="InterPro" id="IPR036249">
    <property type="entry name" value="Thioredoxin-like_sf"/>
</dbReference>
<dbReference type="PIRSF" id="PIRSF000216">
    <property type="entry name" value="NADH_DH_24kDa"/>
    <property type="match status" value="1"/>
</dbReference>
<sequence length="112" mass="12438">RPEFALVSELLGVATFYSQFRFEPVGRHIVRVCHGTACHVAGAERISWVVGEELDVEEGETTADRLFTLAHVACLGCCSLAPVMMVDETTYGRLTPQAVRRVLRRYRQGAEA</sequence>
<dbReference type="EMBL" id="BARU01041709">
    <property type="protein sequence ID" value="GAH77439.1"/>
    <property type="molecule type" value="Genomic_DNA"/>
</dbReference>
<dbReference type="PROSITE" id="PS01099">
    <property type="entry name" value="COMPLEX1_24K"/>
    <property type="match status" value="1"/>
</dbReference>
<dbReference type="CDD" id="cd03064">
    <property type="entry name" value="TRX_Fd_NuoE"/>
    <property type="match status" value="1"/>
</dbReference>
<dbReference type="FunFam" id="3.40.30.10:FF:000015">
    <property type="entry name" value="NADH-quinone oxidoreductase subunit E"/>
    <property type="match status" value="1"/>
</dbReference>